<evidence type="ECO:0000313" key="5">
    <source>
        <dbReference type="EMBL" id="CCA61444.1"/>
    </source>
</evidence>
<feature type="active site" description="Proton acceptor" evidence="2">
    <location>
        <position position="178"/>
    </location>
</feature>
<dbReference type="GO" id="GO:0016042">
    <property type="term" value="P:lipid catabolic process"/>
    <property type="evidence" value="ECO:0007669"/>
    <property type="project" value="UniProtKB-UniRule"/>
</dbReference>
<dbReference type="OrthoDB" id="6613at10239"/>
<dbReference type="EMBL" id="CU469068">
    <property type="protein sequence ID" value="CCA61444.1"/>
    <property type="molecule type" value="Genomic_DNA"/>
</dbReference>
<keyword evidence="2" id="KW-0442">Lipid degradation</keyword>
<dbReference type="InterPro" id="IPR002641">
    <property type="entry name" value="PNPLA_dom"/>
</dbReference>
<proteinExistence type="predicted"/>
<evidence type="ECO:0000256" key="2">
    <source>
        <dbReference type="PROSITE-ProRule" id="PRU01161"/>
    </source>
</evidence>
<dbReference type="InterPro" id="IPR016035">
    <property type="entry name" value="Acyl_Trfase/lysoPLipase"/>
</dbReference>
<protein>
    <submittedName>
        <fullName evidence="5">Complete DpAV4 genome</fullName>
    </submittedName>
</protein>
<feature type="transmembrane region" description="Helical" evidence="3">
    <location>
        <begin position="25"/>
        <end position="46"/>
    </location>
</feature>
<keyword evidence="3" id="KW-0472">Membrane</keyword>
<evidence type="ECO:0000256" key="3">
    <source>
        <dbReference type="SAM" id="Phobius"/>
    </source>
</evidence>
<keyword evidence="3" id="KW-0812">Transmembrane</keyword>
<dbReference type="Gene3D" id="3.40.1090.10">
    <property type="entry name" value="Cytosolic phospholipase A2 catalytic domain"/>
    <property type="match status" value="2"/>
</dbReference>
<feature type="transmembrane region" description="Helical" evidence="3">
    <location>
        <begin position="58"/>
        <end position="78"/>
    </location>
</feature>
<dbReference type="GeneID" id="26683632"/>
<dbReference type="Pfam" id="PF01734">
    <property type="entry name" value="Patatin"/>
    <property type="match status" value="1"/>
</dbReference>
<feature type="short sequence motif" description="GXSXG" evidence="2">
    <location>
        <begin position="56"/>
        <end position="60"/>
    </location>
</feature>
<name>F2NZ16_9VIRU</name>
<organism evidence="5 6">
    <name type="scientific">Diadromus pulchellus ascovirus 4a</name>
    <dbReference type="NCBI Taxonomy" id="158683"/>
    <lineage>
        <taxon>Viruses</taxon>
        <taxon>Varidnaviria</taxon>
        <taxon>Bamfordvirae</taxon>
        <taxon>Nucleocytoviricota</taxon>
        <taxon>Megaviricetes</taxon>
        <taxon>Pimascovirales</taxon>
        <taxon>Pimascovirales incertae sedis</taxon>
        <taxon>Ascoviridae</taxon>
        <taxon>Toursvirus</taxon>
        <taxon>Toursvirus dptv1a</taxon>
    </lineage>
</organism>
<dbReference type="PANTHER" id="PTHR46394:SF1">
    <property type="entry name" value="PNPLA DOMAIN-CONTAINING PROTEIN"/>
    <property type="match status" value="1"/>
</dbReference>
<comment type="caution">
    <text evidence="2">Lacks conserved residue(s) required for the propagation of feature annotation.</text>
</comment>
<keyword evidence="1 2" id="KW-0443">Lipid metabolism</keyword>
<sequence>MTNLKDKHGNEYTCDFRFEGSDTLVMSGGALKCISFLGAICAVGSIKDVKFKNFAGTSCGAIVSALLAVGFSPFQIFLKMVKAYSDTMNITRVLDQTIAVVAEMFKEKGFEDTATFRDVFVKTGNRLAFVATNVSKMREEVFSTETNPNMEVITAIRLSSALPIVFSTTYYKNDIYVDGIFFDNFPLKLAKLFPNRKKVVGITTFGSHYDNRLRAFYAKPSIYKILMLFDNGKYFCVTKKEALTMFVTGYMYVFDGRSRNRRRRSSCSF</sequence>
<accession>F2NZ16</accession>
<dbReference type="GO" id="GO:0016787">
    <property type="term" value="F:hydrolase activity"/>
    <property type="evidence" value="ECO:0007669"/>
    <property type="project" value="UniProtKB-UniRule"/>
</dbReference>
<keyword evidence="2" id="KW-0378">Hydrolase</keyword>
<feature type="domain" description="PNPLA" evidence="4">
    <location>
        <begin position="24"/>
        <end position="191"/>
    </location>
</feature>
<dbReference type="PANTHER" id="PTHR46394">
    <property type="entry name" value="ANNEXIN"/>
    <property type="match status" value="1"/>
</dbReference>
<dbReference type="RefSeq" id="YP_009640075.1">
    <property type="nucleotide sequence ID" value="NC_011335.1"/>
</dbReference>
<keyword evidence="6" id="KW-1185">Reference proteome</keyword>
<dbReference type="PROSITE" id="PS51635">
    <property type="entry name" value="PNPLA"/>
    <property type="match status" value="1"/>
</dbReference>
<dbReference type="Proteomes" id="UP000203898">
    <property type="component" value="Segment"/>
</dbReference>
<reference evidence="5 6" key="1">
    <citation type="journal article" date="2009" name="PLoS ONE">
        <title>Symbiotic virus at the evolutionary intersection of three types of large DNA viruses; iridoviruses, ascoviruses, and ichnoviruses.</title>
        <authorList>
            <person name="Bigot Y."/>
            <person name="Renault S."/>
            <person name="Nicolas J."/>
            <person name="Moundras C."/>
            <person name="Demattei M.V."/>
            <person name="Samain S."/>
            <person name="Bideshi D.K."/>
            <person name="Federici B.A."/>
        </authorList>
    </citation>
    <scope>NUCLEOTIDE SEQUENCE [LARGE SCALE GENOMIC DNA]</scope>
</reference>
<dbReference type="KEGG" id="vg:26683632"/>
<evidence type="ECO:0000313" key="6">
    <source>
        <dbReference type="Proteomes" id="UP000203898"/>
    </source>
</evidence>
<keyword evidence="3" id="KW-1133">Transmembrane helix</keyword>
<dbReference type="InterPro" id="IPR052580">
    <property type="entry name" value="Lipid_Hydrolase"/>
</dbReference>
<evidence type="ECO:0000256" key="1">
    <source>
        <dbReference type="ARBA" id="ARBA00023098"/>
    </source>
</evidence>
<dbReference type="SUPFAM" id="SSF52151">
    <property type="entry name" value="FabD/lysophospholipase-like"/>
    <property type="match status" value="1"/>
</dbReference>
<feature type="active site" description="Nucleophile" evidence="2">
    <location>
        <position position="58"/>
    </location>
</feature>
<evidence type="ECO:0000259" key="4">
    <source>
        <dbReference type="PROSITE" id="PS51635"/>
    </source>
</evidence>